<keyword evidence="2" id="KW-1185">Reference proteome</keyword>
<evidence type="ECO:0000313" key="1">
    <source>
        <dbReference type="EMBL" id="MDI9258239.1"/>
    </source>
</evidence>
<accession>A0ABT6XT00</accession>
<reference evidence="1 2" key="1">
    <citation type="submission" date="2023-05" db="EMBL/GenBank/DDBJ databases">
        <title>Flavobacterium sedimenti sp. nov., isolated from the sediment.</title>
        <authorList>
            <person name="Wu N."/>
        </authorList>
    </citation>
    <scope>NUCLEOTIDE SEQUENCE [LARGE SCALE GENOMIC DNA]</scope>
    <source>
        <strain evidence="1 2">YZ-48</strain>
    </source>
</reference>
<dbReference type="EMBL" id="JASGBP010000010">
    <property type="protein sequence ID" value="MDI9258239.1"/>
    <property type="molecule type" value="Genomic_DNA"/>
</dbReference>
<dbReference type="Proteomes" id="UP001230035">
    <property type="component" value="Unassembled WGS sequence"/>
</dbReference>
<sequence>MKYTTLLFFFFVISCKNEVKEREWSAAMSAPYSYRIDGPRVNYYLKGKLINSTSTLTSIGDFGWGHPDSARNSGYGIAFPDSISVAYGGLNDRLQMCHYKGGAKLPVNRIKELFYKGYVCDGKEDNFNYITAGLAPGGRVCVWVDFVEIKRFKVNLVDVYSEEPIIFFGDSLDKLKVNEYLKHHPIDYSIWEKPEKKHDIDFGFTSENESVISSAFWVISNQGARKIIYEQMIKKRERNKSFNFDEVLKKENETNRIILDNESQFMPKELQYVWRYGKDFYQANIILSKDIQGFFLEPYINAETGKSSNYQMIVLGIENDGTHGTVYFEGPGKKEKILSFKAGKYISKEDGDTSEFYYPEIEYLFKKSNG</sequence>
<protein>
    <submittedName>
        <fullName evidence="1">DUF2931 family protein</fullName>
    </submittedName>
</protein>
<comment type="caution">
    <text evidence="1">The sequence shown here is derived from an EMBL/GenBank/DDBJ whole genome shotgun (WGS) entry which is preliminary data.</text>
</comment>
<proteinExistence type="predicted"/>
<dbReference type="RefSeq" id="WP_283239903.1">
    <property type="nucleotide sequence ID" value="NZ_JASGBP010000010.1"/>
</dbReference>
<gene>
    <name evidence="1" type="ORF">QHT84_12515</name>
</gene>
<dbReference type="InterPro" id="IPR021326">
    <property type="entry name" value="DUF2931"/>
</dbReference>
<name>A0ABT6XT00_9FLAO</name>
<evidence type="ECO:0000313" key="2">
    <source>
        <dbReference type="Proteomes" id="UP001230035"/>
    </source>
</evidence>
<organism evidence="1 2">
    <name type="scientific">Flavobacterium sedimenticola</name>
    <dbReference type="NCBI Taxonomy" id="3043286"/>
    <lineage>
        <taxon>Bacteria</taxon>
        <taxon>Pseudomonadati</taxon>
        <taxon>Bacteroidota</taxon>
        <taxon>Flavobacteriia</taxon>
        <taxon>Flavobacteriales</taxon>
        <taxon>Flavobacteriaceae</taxon>
        <taxon>Flavobacterium</taxon>
    </lineage>
</organism>
<dbReference type="PROSITE" id="PS51257">
    <property type="entry name" value="PROKAR_LIPOPROTEIN"/>
    <property type="match status" value="1"/>
</dbReference>
<dbReference type="Pfam" id="PF11153">
    <property type="entry name" value="DUF2931"/>
    <property type="match status" value="1"/>
</dbReference>